<organism evidence="1 2">
    <name type="scientific">Dokdonella fugitiva</name>
    <dbReference type="NCBI Taxonomy" id="328517"/>
    <lineage>
        <taxon>Bacteria</taxon>
        <taxon>Pseudomonadati</taxon>
        <taxon>Pseudomonadota</taxon>
        <taxon>Gammaproteobacteria</taxon>
        <taxon>Lysobacterales</taxon>
        <taxon>Rhodanobacteraceae</taxon>
        <taxon>Dokdonella</taxon>
    </lineage>
</organism>
<name>A0A4R2IHE1_9GAMM</name>
<evidence type="ECO:0000313" key="2">
    <source>
        <dbReference type="Proteomes" id="UP000294862"/>
    </source>
</evidence>
<reference evidence="1 2" key="1">
    <citation type="journal article" date="2015" name="Stand. Genomic Sci.">
        <title>Genomic Encyclopedia of Bacterial and Archaeal Type Strains, Phase III: the genomes of soil and plant-associated and newly described type strains.</title>
        <authorList>
            <person name="Whitman W.B."/>
            <person name="Woyke T."/>
            <person name="Klenk H.P."/>
            <person name="Zhou Y."/>
            <person name="Lilburn T.G."/>
            <person name="Beck B.J."/>
            <person name="De Vos P."/>
            <person name="Vandamme P."/>
            <person name="Eisen J.A."/>
            <person name="Garrity G."/>
            <person name="Hugenholtz P."/>
            <person name="Kyrpides N.C."/>
        </authorList>
    </citation>
    <scope>NUCLEOTIDE SEQUENCE [LARGE SCALE GENOMIC DNA]</scope>
    <source>
        <strain evidence="1 2">A3</strain>
    </source>
</reference>
<protein>
    <recommendedName>
        <fullName evidence="3">Glycosyl transferase family 1</fullName>
    </recommendedName>
</protein>
<gene>
    <name evidence="1" type="ORF">EV148_101587</name>
</gene>
<dbReference type="AlphaFoldDB" id="A0A4R2IHE1"/>
<sequence length="323" mass="36578">MRRLLRKLRSWLPRRPCRIERYGRACIAVDRDYPVHVRAYYRHCAGLFAAAFARQDAAVNVIFGPRPVRFGNALPTLRIDLQPEHTLVRPGGRDSGGAPVGVTPLPDGSGCYLVRLADEAYLRSLDTIVEYSLPNVVNVRSSGHFDELAARTALVAPLLYPPRFDARGSDIAAISLMFDERQPRRRRFLDDVRRASLPLRNVRGVFDAAALRRLYDRTRVLVNVHQTAEHHTFEELRVLPALLRGVVVISEDVPLRERIPYHDAIIWRPYEAIVDTVRDVLARFDEVRATLFGDALAATFAAMERENRANVEAAVRRMLAARG</sequence>
<comment type="caution">
    <text evidence="1">The sequence shown here is derived from an EMBL/GenBank/DDBJ whole genome shotgun (WGS) entry which is preliminary data.</text>
</comment>
<keyword evidence="2" id="KW-1185">Reference proteome</keyword>
<dbReference type="OrthoDB" id="8456236at2"/>
<dbReference type="RefSeq" id="WP_131993181.1">
    <property type="nucleotide sequence ID" value="NZ_SLWQ01000001.1"/>
</dbReference>
<evidence type="ECO:0008006" key="3">
    <source>
        <dbReference type="Google" id="ProtNLM"/>
    </source>
</evidence>
<dbReference type="Proteomes" id="UP000294862">
    <property type="component" value="Unassembled WGS sequence"/>
</dbReference>
<proteinExistence type="predicted"/>
<accession>A0A4R2IHE1</accession>
<evidence type="ECO:0000313" key="1">
    <source>
        <dbReference type="EMBL" id="TCO43168.1"/>
    </source>
</evidence>
<dbReference type="EMBL" id="SLWQ01000001">
    <property type="protein sequence ID" value="TCO43168.1"/>
    <property type="molecule type" value="Genomic_DNA"/>
</dbReference>